<keyword evidence="4 13" id="KW-0479">Metal-binding</keyword>
<reference evidence="14 15" key="1">
    <citation type="submission" date="2021-05" db="EMBL/GenBank/DDBJ databases">
        <title>Fusibacter ferrireducens sp. nov., an anaerobic, sulfur- and Fe-reducing bacterium isolated from the mangrove sediment.</title>
        <authorList>
            <person name="Qiu D."/>
        </authorList>
    </citation>
    <scope>NUCLEOTIDE SEQUENCE [LARGE SCALE GENOMIC DNA]</scope>
    <source>
        <strain evidence="14 15">DSM 12116</strain>
    </source>
</reference>
<keyword evidence="9 13" id="KW-0233">DNA recombination</keyword>
<keyword evidence="3 13" id="KW-0540">Nuclease</keyword>
<comment type="function">
    <text evidence="13">Endonuclease that resolves Holliday junction intermediates in genetic recombination. Cleaves mobile four-strand junctions by introducing symmetrical nicks in paired strands. Promotes annealing of linear ssDNA with homologous dsDNA. Required for DNA repair, homologous recombination and chromosome segregation.</text>
</comment>
<evidence type="ECO:0000313" key="14">
    <source>
        <dbReference type="EMBL" id="MBS7528627.1"/>
    </source>
</evidence>
<feature type="binding site" evidence="13">
    <location>
        <position position="74"/>
    </location>
    <ligand>
        <name>Mg(2+)</name>
        <dbReference type="ChEBI" id="CHEBI:18420"/>
    </ligand>
</feature>
<sequence>MWKSRGHRGDVLESLIEWTHTYYHQLGLCRIDKVSTPVKVVDIDKQGMITKAFFEKKSTIDFIGIAQGVCIAFDAKETNLKSLPLSNIHPHQIEYMHDISVQGGLAFIIVHFKFNDTYFLVPYEIIAAYYEHPTKKSIPFKAMPADFRIQKERAGSLLNYLPQLNVYMRYKSEQKFDSFQLDL</sequence>
<feature type="binding site" evidence="13">
    <location>
        <position position="59"/>
    </location>
    <ligand>
        <name>Mg(2+)</name>
        <dbReference type="ChEBI" id="CHEBI:18420"/>
    </ligand>
</feature>
<keyword evidence="5 13" id="KW-0255">Endonuclease</keyword>
<dbReference type="CDD" id="cd22354">
    <property type="entry name" value="RecU-like"/>
    <property type="match status" value="1"/>
</dbReference>
<evidence type="ECO:0000256" key="12">
    <source>
        <dbReference type="ARBA" id="ARBA00029523"/>
    </source>
</evidence>
<keyword evidence="10 13" id="KW-0234">DNA repair</keyword>
<dbReference type="Gene3D" id="3.40.1350.10">
    <property type="match status" value="1"/>
</dbReference>
<dbReference type="InterPro" id="IPR004612">
    <property type="entry name" value="Resolv_RecU"/>
</dbReference>
<name>A0ABS5PUM0_9FIRM</name>
<accession>A0ABS5PUM0</accession>
<keyword evidence="7 13" id="KW-0378">Hydrolase</keyword>
<evidence type="ECO:0000313" key="15">
    <source>
        <dbReference type="Proteomes" id="UP000746471"/>
    </source>
</evidence>
<evidence type="ECO:0000256" key="7">
    <source>
        <dbReference type="ARBA" id="ARBA00022801"/>
    </source>
</evidence>
<evidence type="ECO:0000256" key="10">
    <source>
        <dbReference type="ARBA" id="ARBA00023204"/>
    </source>
</evidence>
<feature type="binding site" evidence="13">
    <location>
        <position position="61"/>
    </location>
    <ligand>
        <name>Mg(2+)</name>
        <dbReference type="ChEBI" id="CHEBI:18420"/>
    </ligand>
</feature>
<feature type="binding site" evidence="13">
    <location>
        <position position="92"/>
    </location>
    <ligand>
        <name>Mg(2+)</name>
        <dbReference type="ChEBI" id="CHEBI:18420"/>
    </ligand>
</feature>
<evidence type="ECO:0000256" key="1">
    <source>
        <dbReference type="ARBA" id="ARBA00004496"/>
    </source>
</evidence>
<comment type="caution">
    <text evidence="14">The sequence shown here is derived from an EMBL/GenBank/DDBJ whole genome shotgun (WGS) entry which is preliminary data.</text>
</comment>
<dbReference type="InterPro" id="IPR011856">
    <property type="entry name" value="tRNA_endonuc-like_dom_sf"/>
</dbReference>
<dbReference type="RefSeq" id="WP_213238484.1">
    <property type="nucleotide sequence ID" value="NZ_JAHBCL010000049.1"/>
</dbReference>
<dbReference type="InterPro" id="IPR011335">
    <property type="entry name" value="Restrct_endonuc-II-like"/>
</dbReference>
<keyword evidence="2 13" id="KW-0963">Cytoplasm</keyword>
<evidence type="ECO:0000256" key="8">
    <source>
        <dbReference type="ARBA" id="ARBA00022842"/>
    </source>
</evidence>
<evidence type="ECO:0000256" key="11">
    <source>
        <dbReference type="ARBA" id="ARBA00023447"/>
    </source>
</evidence>
<dbReference type="EMBL" id="JAHBCL010000049">
    <property type="protein sequence ID" value="MBS7528627.1"/>
    <property type="molecule type" value="Genomic_DNA"/>
</dbReference>
<dbReference type="HAMAP" id="MF_00130">
    <property type="entry name" value="RecU"/>
    <property type="match status" value="1"/>
</dbReference>
<dbReference type="Pfam" id="PF03838">
    <property type="entry name" value="RecU"/>
    <property type="match status" value="1"/>
</dbReference>
<dbReference type="Proteomes" id="UP000746471">
    <property type="component" value="Unassembled WGS sequence"/>
</dbReference>
<protein>
    <recommendedName>
        <fullName evidence="12 13">Holliday junction resolvase RecU</fullName>
        <ecNumber evidence="13">3.1.21.10</ecNumber>
    </recommendedName>
    <alternativeName>
        <fullName evidence="13">Recombination protein U homolog</fullName>
    </alternativeName>
</protein>
<evidence type="ECO:0000256" key="5">
    <source>
        <dbReference type="ARBA" id="ARBA00022759"/>
    </source>
</evidence>
<keyword evidence="15" id="KW-1185">Reference proteome</keyword>
<evidence type="ECO:0000256" key="6">
    <source>
        <dbReference type="ARBA" id="ARBA00022763"/>
    </source>
</evidence>
<evidence type="ECO:0000256" key="13">
    <source>
        <dbReference type="HAMAP-Rule" id="MF_00130"/>
    </source>
</evidence>
<evidence type="ECO:0000256" key="4">
    <source>
        <dbReference type="ARBA" id="ARBA00022723"/>
    </source>
</evidence>
<comment type="cofactor">
    <cofactor evidence="13">
        <name>Mg(2+)</name>
        <dbReference type="ChEBI" id="CHEBI:18420"/>
    </cofactor>
    <text evidence="13">Binds 1 Mg(2+) ion per subunit.</text>
</comment>
<evidence type="ECO:0000256" key="9">
    <source>
        <dbReference type="ARBA" id="ARBA00023172"/>
    </source>
</evidence>
<proteinExistence type="inferred from homology"/>
<comment type="catalytic activity">
    <reaction evidence="13">
        <text>Endonucleolytic cleavage at a junction such as a reciprocal single-stranded crossover between two homologous DNA duplexes (Holliday junction).</text>
        <dbReference type="EC" id="3.1.21.10"/>
    </reaction>
</comment>
<evidence type="ECO:0000256" key="2">
    <source>
        <dbReference type="ARBA" id="ARBA00022490"/>
    </source>
</evidence>
<organism evidence="14 15">
    <name type="scientific">Fusibacter paucivorans</name>
    <dbReference type="NCBI Taxonomy" id="76009"/>
    <lineage>
        <taxon>Bacteria</taxon>
        <taxon>Bacillati</taxon>
        <taxon>Bacillota</taxon>
        <taxon>Clostridia</taxon>
        <taxon>Eubacteriales</taxon>
        <taxon>Eubacteriales Family XII. Incertae Sedis</taxon>
        <taxon>Fusibacter</taxon>
    </lineage>
</organism>
<dbReference type="EC" id="3.1.21.10" evidence="13"/>
<dbReference type="SUPFAM" id="SSF52980">
    <property type="entry name" value="Restriction endonuclease-like"/>
    <property type="match status" value="1"/>
</dbReference>
<feature type="site" description="Transition state stabilizer" evidence="13">
    <location>
        <position position="76"/>
    </location>
</feature>
<keyword evidence="8 13" id="KW-0460">Magnesium</keyword>
<comment type="similarity">
    <text evidence="11 13">Belongs to the RecU family.</text>
</comment>
<keyword evidence="6 13" id="KW-0227">DNA damage</keyword>
<comment type="subcellular location">
    <subcellularLocation>
        <location evidence="1 13">Cytoplasm</location>
    </subcellularLocation>
</comment>
<evidence type="ECO:0000256" key="3">
    <source>
        <dbReference type="ARBA" id="ARBA00022722"/>
    </source>
</evidence>
<gene>
    <name evidence="13" type="primary">recU</name>
    <name evidence="14" type="ORF">KHM83_18315</name>
</gene>